<evidence type="ECO:0000313" key="2">
    <source>
        <dbReference type="Proteomes" id="UP000076858"/>
    </source>
</evidence>
<reference evidence="1 2" key="1">
    <citation type="submission" date="2016-03" db="EMBL/GenBank/DDBJ databases">
        <title>EvidentialGene: Evidence-directed Construction of Genes on Genomes.</title>
        <authorList>
            <person name="Gilbert D.G."/>
            <person name="Choi J.-H."/>
            <person name="Mockaitis K."/>
            <person name="Colbourne J."/>
            <person name="Pfrender M."/>
        </authorList>
    </citation>
    <scope>NUCLEOTIDE SEQUENCE [LARGE SCALE GENOMIC DNA]</scope>
    <source>
        <strain evidence="1 2">Xinb3</strain>
        <tissue evidence="1">Complete organism</tissue>
    </source>
</reference>
<dbReference type="Proteomes" id="UP000076858">
    <property type="component" value="Unassembled WGS sequence"/>
</dbReference>
<protein>
    <submittedName>
        <fullName evidence="1">Uncharacterized protein</fullName>
    </submittedName>
</protein>
<comment type="caution">
    <text evidence="1">The sequence shown here is derived from an EMBL/GenBank/DDBJ whole genome shotgun (WGS) entry which is preliminary data.</text>
</comment>
<keyword evidence="2" id="KW-1185">Reference proteome</keyword>
<proteinExistence type="predicted"/>
<name>A0A164N9L9_9CRUS</name>
<accession>A0A164N9L9</accession>
<organism evidence="1 2">
    <name type="scientific">Daphnia magna</name>
    <dbReference type="NCBI Taxonomy" id="35525"/>
    <lineage>
        <taxon>Eukaryota</taxon>
        <taxon>Metazoa</taxon>
        <taxon>Ecdysozoa</taxon>
        <taxon>Arthropoda</taxon>
        <taxon>Crustacea</taxon>
        <taxon>Branchiopoda</taxon>
        <taxon>Diplostraca</taxon>
        <taxon>Cladocera</taxon>
        <taxon>Anomopoda</taxon>
        <taxon>Daphniidae</taxon>
        <taxon>Daphnia</taxon>
    </lineage>
</organism>
<dbReference type="AlphaFoldDB" id="A0A164N9L9"/>
<dbReference type="EMBL" id="LRGB01002864">
    <property type="protein sequence ID" value="KZS05760.1"/>
    <property type="molecule type" value="Genomic_DNA"/>
</dbReference>
<evidence type="ECO:0000313" key="1">
    <source>
        <dbReference type="EMBL" id="KZS05760.1"/>
    </source>
</evidence>
<gene>
    <name evidence="1" type="ORF">APZ42_031005</name>
</gene>
<sequence>MDGVKQFLELSARKSNRKSIRTKHPNNIRHATMCVCVRVESQLPADLADFGRQNTHQKKTRTKTSSTQMLGNTRPIIRGLWGSV</sequence>